<dbReference type="PANTHER" id="PTHR45789">
    <property type="entry name" value="FI18025P1"/>
    <property type="match status" value="1"/>
</dbReference>
<dbReference type="GO" id="GO:0000978">
    <property type="term" value="F:RNA polymerase II cis-regulatory region sequence-specific DNA binding"/>
    <property type="evidence" value="ECO:0007669"/>
    <property type="project" value="TreeGrafter"/>
</dbReference>
<evidence type="ECO:0000313" key="6">
    <source>
        <dbReference type="EMBL" id="KAG7452805.1"/>
    </source>
</evidence>
<name>A0A9P7W6E8_9AGAR</name>
<feature type="DNA-binding region" description="HMG box" evidence="3">
    <location>
        <begin position="6"/>
        <end position="71"/>
    </location>
</feature>
<reference evidence="6" key="1">
    <citation type="submission" date="2020-11" db="EMBL/GenBank/DDBJ databases">
        <title>Adaptations for nitrogen fixation in a non-lichenized fungal sporocarp promotes dispersal by wood-feeding termites.</title>
        <authorList>
            <consortium name="DOE Joint Genome Institute"/>
            <person name="Koch R.A."/>
            <person name="Yoon G."/>
            <person name="Arayal U."/>
            <person name="Lail K."/>
            <person name="Amirebrahimi M."/>
            <person name="Labutti K."/>
            <person name="Lipzen A."/>
            <person name="Riley R."/>
            <person name="Barry K."/>
            <person name="Henrissat B."/>
            <person name="Grigoriev I.V."/>
            <person name="Herr J.R."/>
            <person name="Aime M.C."/>
        </authorList>
    </citation>
    <scope>NUCLEOTIDE SEQUENCE</scope>
    <source>
        <strain evidence="6">MCA 3950</strain>
    </source>
</reference>
<keyword evidence="2 3" id="KW-0539">Nucleus</keyword>
<dbReference type="EMBL" id="MU250523">
    <property type="protein sequence ID" value="KAG7452805.1"/>
    <property type="molecule type" value="Genomic_DNA"/>
</dbReference>
<gene>
    <name evidence="6" type="ORF">BT62DRAFT_925345</name>
</gene>
<dbReference type="GO" id="GO:0000981">
    <property type="term" value="F:DNA-binding transcription factor activity, RNA polymerase II-specific"/>
    <property type="evidence" value="ECO:0007669"/>
    <property type="project" value="TreeGrafter"/>
</dbReference>
<evidence type="ECO:0000256" key="3">
    <source>
        <dbReference type="PROSITE-ProRule" id="PRU00267"/>
    </source>
</evidence>
<dbReference type="Proteomes" id="UP000812287">
    <property type="component" value="Unassembled WGS sequence"/>
</dbReference>
<feature type="region of interest" description="Disordered" evidence="4">
    <location>
        <begin position="187"/>
        <end position="207"/>
    </location>
</feature>
<feature type="compositionally biased region" description="Basic and acidic residues" evidence="4">
    <location>
        <begin position="50"/>
        <end position="65"/>
    </location>
</feature>
<dbReference type="PANTHER" id="PTHR45789:SF2">
    <property type="entry name" value="FI18025P1"/>
    <property type="match status" value="1"/>
</dbReference>
<comment type="caution">
    <text evidence="6">The sequence shown here is derived from an EMBL/GenBank/DDBJ whole genome shotgun (WGS) entry which is preliminary data.</text>
</comment>
<sequence length="207" mass="22621">MSQPHIPRPRNAFIFFRSHYLRLHSEEENQNVISCAAGQAWHALSTEEQEPFRELARKERERYQDEYPWYKYAPGKGSGGGSGGTRRRSGSAGEPTSRARKSTSSHYQSPTPSLTSSASSTTTPPPRTPSPSSAPSVPLLPPSSPLAPRTVNRSARGLVTPSSVAMVMRGSLSKPKRIVPSVYKFPPIAPLPPPSTYETAHDDWTPG</sequence>
<protein>
    <recommendedName>
        <fullName evidence="5">HMG box domain-containing protein</fullName>
    </recommendedName>
</protein>
<dbReference type="InterPro" id="IPR036910">
    <property type="entry name" value="HMG_box_dom_sf"/>
</dbReference>
<feature type="domain" description="HMG box" evidence="5">
    <location>
        <begin position="6"/>
        <end position="71"/>
    </location>
</feature>
<dbReference type="SUPFAM" id="SSF47095">
    <property type="entry name" value="HMG-box"/>
    <property type="match status" value="1"/>
</dbReference>
<evidence type="ECO:0000256" key="1">
    <source>
        <dbReference type="ARBA" id="ARBA00023125"/>
    </source>
</evidence>
<dbReference type="RefSeq" id="XP_043046305.1">
    <property type="nucleotide sequence ID" value="XM_043184784.1"/>
</dbReference>
<dbReference type="SMART" id="SM00398">
    <property type="entry name" value="HMG"/>
    <property type="match status" value="1"/>
</dbReference>
<feature type="compositionally biased region" description="Low complexity" evidence="4">
    <location>
        <begin position="109"/>
        <end position="122"/>
    </location>
</feature>
<evidence type="ECO:0000256" key="4">
    <source>
        <dbReference type="SAM" id="MobiDB-lite"/>
    </source>
</evidence>
<evidence type="ECO:0000313" key="7">
    <source>
        <dbReference type="Proteomes" id="UP000812287"/>
    </source>
</evidence>
<dbReference type="PROSITE" id="PS50118">
    <property type="entry name" value="HMG_BOX_2"/>
    <property type="match status" value="1"/>
</dbReference>
<dbReference type="InterPro" id="IPR009071">
    <property type="entry name" value="HMG_box_dom"/>
</dbReference>
<dbReference type="Pfam" id="PF00505">
    <property type="entry name" value="HMG_box"/>
    <property type="match status" value="1"/>
</dbReference>
<evidence type="ECO:0000256" key="2">
    <source>
        <dbReference type="ARBA" id="ARBA00023242"/>
    </source>
</evidence>
<dbReference type="OrthoDB" id="6247875at2759"/>
<evidence type="ECO:0000259" key="5">
    <source>
        <dbReference type="PROSITE" id="PS50118"/>
    </source>
</evidence>
<proteinExistence type="predicted"/>
<keyword evidence="1 3" id="KW-0238">DNA-binding</keyword>
<feature type="region of interest" description="Disordered" evidence="4">
    <location>
        <begin position="48"/>
        <end position="160"/>
    </location>
</feature>
<dbReference type="CDD" id="cd01389">
    <property type="entry name" value="HMG-box_ROX1-like"/>
    <property type="match status" value="1"/>
</dbReference>
<dbReference type="InterPro" id="IPR051356">
    <property type="entry name" value="SOX/SOX-like_TF"/>
</dbReference>
<keyword evidence="7" id="KW-1185">Reference proteome</keyword>
<dbReference type="AlphaFoldDB" id="A0A9P7W6E8"/>
<dbReference type="GO" id="GO:0005634">
    <property type="term" value="C:nucleus"/>
    <property type="evidence" value="ECO:0007669"/>
    <property type="project" value="UniProtKB-UniRule"/>
</dbReference>
<organism evidence="6 7">
    <name type="scientific">Guyanagaster necrorhizus</name>
    <dbReference type="NCBI Taxonomy" id="856835"/>
    <lineage>
        <taxon>Eukaryota</taxon>
        <taxon>Fungi</taxon>
        <taxon>Dikarya</taxon>
        <taxon>Basidiomycota</taxon>
        <taxon>Agaricomycotina</taxon>
        <taxon>Agaricomycetes</taxon>
        <taxon>Agaricomycetidae</taxon>
        <taxon>Agaricales</taxon>
        <taxon>Marasmiineae</taxon>
        <taxon>Physalacriaceae</taxon>
        <taxon>Guyanagaster</taxon>
    </lineage>
</organism>
<accession>A0A9P7W6E8</accession>
<dbReference type="Gene3D" id="1.10.30.10">
    <property type="entry name" value="High mobility group box domain"/>
    <property type="match status" value="1"/>
</dbReference>
<dbReference type="GeneID" id="66107081"/>